<name>A0A1I4LJE8_9FIRM</name>
<dbReference type="EMBL" id="FOTS01000025">
    <property type="protein sequence ID" value="SFL90727.1"/>
    <property type="molecule type" value="Genomic_DNA"/>
</dbReference>
<organism evidence="1 2">
    <name type="scientific">Pelosinus propionicus DSM 13327</name>
    <dbReference type="NCBI Taxonomy" id="1123291"/>
    <lineage>
        <taxon>Bacteria</taxon>
        <taxon>Bacillati</taxon>
        <taxon>Bacillota</taxon>
        <taxon>Negativicutes</taxon>
        <taxon>Selenomonadales</taxon>
        <taxon>Sporomusaceae</taxon>
        <taxon>Pelosinus</taxon>
    </lineage>
</organism>
<protein>
    <submittedName>
        <fullName evidence="1">Uncharacterized protein</fullName>
    </submittedName>
</protein>
<sequence>MLDTNIYDALYLDSKTKELLLKHMRLNNVILYGIAIQEAELKYIKNAEKREECLSIHKLATILPAQGFSYDVEGAGYGANGATSEDLLLYDKIRGNSSPASNSLDSKCQLDRSFC</sequence>
<evidence type="ECO:0000313" key="2">
    <source>
        <dbReference type="Proteomes" id="UP000199520"/>
    </source>
</evidence>
<accession>A0A1I4LJE8</accession>
<evidence type="ECO:0000313" key="1">
    <source>
        <dbReference type="EMBL" id="SFL90727.1"/>
    </source>
</evidence>
<dbReference type="AlphaFoldDB" id="A0A1I4LJE8"/>
<gene>
    <name evidence="1" type="ORF">SAMN04490355_10255</name>
</gene>
<dbReference type="Proteomes" id="UP000199520">
    <property type="component" value="Unassembled WGS sequence"/>
</dbReference>
<dbReference type="STRING" id="1123291.SAMN04490355_10255"/>
<keyword evidence="2" id="KW-1185">Reference proteome</keyword>
<dbReference type="RefSeq" id="WP_090938373.1">
    <property type="nucleotide sequence ID" value="NZ_FOTS01000025.1"/>
</dbReference>
<reference evidence="2" key="1">
    <citation type="submission" date="2016-10" db="EMBL/GenBank/DDBJ databases">
        <authorList>
            <person name="Varghese N."/>
            <person name="Submissions S."/>
        </authorList>
    </citation>
    <scope>NUCLEOTIDE SEQUENCE [LARGE SCALE GENOMIC DNA]</scope>
    <source>
        <strain evidence="2">DSM 13327</strain>
    </source>
</reference>
<proteinExistence type="predicted"/>